<gene>
    <name evidence="1" type="ORF">UFOVP54_65</name>
</gene>
<evidence type="ECO:0000313" key="1">
    <source>
        <dbReference type="EMBL" id="CAB4125127.1"/>
    </source>
</evidence>
<protein>
    <submittedName>
        <fullName evidence="1">Uncharacterized protein</fullName>
    </submittedName>
</protein>
<dbReference type="EMBL" id="LR796188">
    <property type="protein sequence ID" value="CAB4125127.1"/>
    <property type="molecule type" value="Genomic_DNA"/>
</dbReference>
<name>A0A6J5KVW7_9CAUD</name>
<proteinExistence type="predicted"/>
<reference evidence="1" key="1">
    <citation type="submission" date="2020-04" db="EMBL/GenBank/DDBJ databases">
        <authorList>
            <person name="Chiriac C."/>
            <person name="Salcher M."/>
            <person name="Ghai R."/>
            <person name="Kavagutti S V."/>
        </authorList>
    </citation>
    <scope>NUCLEOTIDE SEQUENCE</scope>
</reference>
<organism evidence="1">
    <name type="scientific">uncultured Caudovirales phage</name>
    <dbReference type="NCBI Taxonomy" id="2100421"/>
    <lineage>
        <taxon>Viruses</taxon>
        <taxon>Duplodnaviria</taxon>
        <taxon>Heunggongvirae</taxon>
        <taxon>Uroviricota</taxon>
        <taxon>Caudoviricetes</taxon>
        <taxon>Peduoviridae</taxon>
        <taxon>Maltschvirus</taxon>
        <taxon>Maltschvirus maltsch</taxon>
    </lineage>
</organism>
<accession>A0A6J5KVW7</accession>
<sequence>MKRSQLREIILEAMRGYSPQVGQTKGGTTDDFRNILTAIAKGRPEEEDSEEESARRGHAILDKANPENVARITRGEKPIYEGKDYKTMSKSQVISYVGKLDPSVKVSLPRINAGGFDKQVSQSHTPEAAAKALKATKNTGTFELWQDTDKVKKFSLKMSPEETKSHEKSVTNK</sequence>